<reference evidence="2 3" key="1">
    <citation type="journal article" date="2019" name="Front. Microbiol.">
        <title>Ammonia Oxidation by the Arctic Terrestrial Thaumarchaeote Candidatus Nitrosocosmicus arcticus Is Stimulated by Increasing Temperatures.</title>
        <authorList>
            <person name="Alves R.J.E."/>
            <person name="Kerou M."/>
            <person name="Zappe A."/>
            <person name="Bittner R."/>
            <person name="Abby S.S."/>
            <person name="Schmidt H.A."/>
            <person name="Pfeifer K."/>
            <person name="Schleper C."/>
        </authorList>
    </citation>
    <scope>NUCLEOTIDE SEQUENCE [LARGE SCALE GENOMIC DNA]</scope>
    <source>
        <strain evidence="2 3">Kfb</strain>
    </source>
</reference>
<gene>
    <name evidence="2" type="ORF">NARC_30251</name>
</gene>
<keyword evidence="3" id="KW-1185">Reference proteome</keyword>
<comment type="caution">
    <text evidence="2">The sequence shown here is derived from an EMBL/GenBank/DDBJ whole genome shotgun (WGS) entry which is preliminary data.</text>
</comment>
<organism evidence="2 3">
    <name type="scientific">Candidatus Nitrosocosmicus arcticus</name>
    <dbReference type="NCBI Taxonomy" id="2035267"/>
    <lineage>
        <taxon>Archaea</taxon>
        <taxon>Nitrososphaerota</taxon>
        <taxon>Nitrososphaeria</taxon>
        <taxon>Nitrososphaerales</taxon>
        <taxon>Nitrososphaeraceae</taxon>
        <taxon>Candidatus Nitrosocosmicus</taxon>
    </lineage>
</organism>
<dbReference type="Pfam" id="PF00583">
    <property type="entry name" value="Acetyltransf_1"/>
    <property type="match status" value="1"/>
</dbReference>
<dbReference type="AlphaFoldDB" id="A0A557SY53"/>
<dbReference type="InterPro" id="IPR000182">
    <property type="entry name" value="GNAT_dom"/>
</dbReference>
<dbReference type="RefSeq" id="WP_144729028.1">
    <property type="nucleotide sequence ID" value="NZ_ML675579.1"/>
</dbReference>
<dbReference type="EMBL" id="VOAH01000003">
    <property type="protein sequence ID" value="TVP41536.1"/>
    <property type="molecule type" value="Genomic_DNA"/>
</dbReference>
<name>A0A557SY53_9ARCH</name>
<feature type="domain" description="N-acetyltransferase" evidence="1">
    <location>
        <begin position="1"/>
        <end position="138"/>
    </location>
</feature>
<evidence type="ECO:0000313" key="3">
    <source>
        <dbReference type="Proteomes" id="UP000315289"/>
    </source>
</evidence>
<accession>A0A557SY53</accession>
<evidence type="ECO:0000259" key="1">
    <source>
        <dbReference type="PROSITE" id="PS51186"/>
    </source>
</evidence>
<keyword evidence="2" id="KW-0808">Transferase</keyword>
<dbReference type="PROSITE" id="PS51186">
    <property type="entry name" value="GNAT"/>
    <property type="match status" value="1"/>
</dbReference>
<dbReference type="GO" id="GO:0016747">
    <property type="term" value="F:acyltransferase activity, transferring groups other than amino-acyl groups"/>
    <property type="evidence" value="ECO:0007669"/>
    <property type="project" value="InterPro"/>
</dbReference>
<dbReference type="CDD" id="cd04301">
    <property type="entry name" value="NAT_SF"/>
    <property type="match status" value="1"/>
</dbReference>
<dbReference type="InterPro" id="IPR016181">
    <property type="entry name" value="Acyl_CoA_acyltransferase"/>
</dbReference>
<dbReference type="OrthoDB" id="43754at2157"/>
<proteinExistence type="predicted"/>
<protein>
    <submittedName>
        <fullName evidence="2">Putative acetyltransferase</fullName>
    </submittedName>
</protein>
<sequence>MRENDLEEADTILRLSFGTFMGLQDPMSFFGDADFIKSRYTTDPSSAFAIEVDWKLAGSNFVTNWGSVGFFGPLSIHPNYWNKGIAKHLINPVLERLSKLEIQYAGLFTFAQSPKHIYLYQKYDFWPRFLTSIMTNNF</sequence>
<dbReference type="SUPFAM" id="SSF55729">
    <property type="entry name" value="Acyl-CoA N-acyltransferases (Nat)"/>
    <property type="match status" value="1"/>
</dbReference>
<dbReference type="Proteomes" id="UP000315289">
    <property type="component" value="Unassembled WGS sequence"/>
</dbReference>
<dbReference type="Gene3D" id="3.40.630.30">
    <property type="match status" value="1"/>
</dbReference>
<evidence type="ECO:0000313" key="2">
    <source>
        <dbReference type="EMBL" id="TVP41536.1"/>
    </source>
</evidence>